<proteinExistence type="predicted"/>
<feature type="transmembrane region" description="Helical" evidence="1">
    <location>
        <begin position="7"/>
        <end position="24"/>
    </location>
</feature>
<keyword evidence="1" id="KW-0812">Transmembrane</keyword>
<organism evidence="2 3">
    <name type="scientific">Cellulophaga tyrosinoxydans</name>
    <dbReference type="NCBI Taxonomy" id="504486"/>
    <lineage>
        <taxon>Bacteria</taxon>
        <taxon>Pseudomonadati</taxon>
        <taxon>Bacteroidota</taxon>
        <taxon>Flavobacteriia</taxon>
        <taxon>Flavobacteriales</taxon>
        <taxon>Flavobacteriaceae</taxon>
        <taxon>Cellulophaga</taxon>
    </lineage>
</organism>
<name>A0A1W2BZX5_9FLAO</name>
<evidence type="ECO:0000313" key="2">
    <source>
        <dbReference type="EMBL" id="SMC78545.1"/>
    </source>
</evidence>
<gene>
    <name evidence="2" type="ORF">SAMN05660703_2733</name>
</gene>
<dbReference type="EMBL" id="FWXO01000005">
    <property type="protein sequence ID" value="SMC78545.1"/>
    <property type="molecule type" value="Genomic_DNA"/>
</dbReference>
<dbReference type="RefSeq" id="WP_143312538.1">
    <property type="nucleotide sequence ID" value="NZ_FWXO01000005.1"/>
</dbReference>
<evidence type="ECO:0000313" key="3">
    <source>
        <dbReference type="Proteomes" id="UP000192360"/>
    </source>
</evidence>
<dbReference type="STRING" id="504486.SAMN05660703_2733"/>
<keyword evidence="1" id="KW-1133">Transmembrane helix</keyword>
<accession>A0A1W2BZX5</accession>
<dbReference type="OrthoDB" id="1369883at2"/>
<dbReference type="Proteomes" id="UP000192360">
    <property type="component" value="Unassembled WGS sequence"/>
</dbReference>
<sequence length="138" mass="16363">MKIHVKIFILLIVLIFIGSVIYEMNFNNIPGIPIEDKIDLKVEKIKLQKGIIFINDSLYLVGNTYLFEGEARRKKLNFKPRFSLYDMKSPYQIIKKTNNDTLTIIQGYDTLFFKFYNEESIDTNDLTIKQYFEKLFKS</sequence>
<keyword evidence="3" id="KW-1185">Reference proteome</keyword>
<dbReference type="AlphaFoldDB" id="A0A1W2BZX5"/>
<reference evidence="2 3" key="1">
    <citation type="submission" date="2017-04" db="EMBL/GenBank/DDBJ databases">
        <authorList>
            <person name="Afonso C.L."/>
            <person name="Miller P.J."/>
            <person name="Scott M.A."/>
            <person name="Spackman E."/>
            <person name="Goraichik I."/>
            <person name="Dimitrov K.M."/>
            <person name="Suarez D.L."/>
            <person name="Swayne D.E."/>
        </authorList>
    </citation>
    <scope>NUCLEOTIDE SEQUENCE [LARGE SCALE GENOMIC DNA]</scope>
    <source>
        <strain evidence="2 3">DSM 21164</strain>
    </source>
</reference>
<keyword evidence="1" id="KW-0472">Membrane</keyword>
<evidence type="ECO:0000256" key="1">
    <source>
        <dbReference type="SAM" id="Phobius"/>
    </source>
</evidence>
<protein>
    <submittedName>
        <fullName evidence="2">Uncharacterized protein</fullName>
    </submittedName>
</protein>